<accession>A0ABU3K683</accession>
<dbReference type="Gene3D" id="1.20.58.300">
    <property type="entry name" value="FlgN-like"/>
    <property type="match status" value="1"/>
</dbReference>
<keyword evidence="5" id="KW-0282">Flagellum</keyword>
<protein>
    <submittedName>
        <fullName evidence="5">Flagellar protein FlgN</fullName>
    </submittedName>
</protein>
<evidence type="ECO:0000313" key="5">
    <source>
        <dbReference type="EMBL" id="MDT7041863.1"/>
    </source>
</evidence>
<evidence type="ECO:0000256" key="1">
    <source>
        <dbReference type="ARBA" id="ARBA00002397"/>
    </source>
</evidence>
<evidence type="ECO:0000256" key="4">
    <source>
        <dbReference type="SAM" id="MobiDB-lite"/>
    </source>
</evidence>
<reference evidence="5 6" key="1">
    <citation type="journal article" date="2023" name="ISME J.">
        <title>Cultivation and genomic characterization of novel and ubiquitous marine nitrite-oxidizing bacteria from the Nitrospirales.</title>
        <authorList>
            <person name="Mueller A.J."/>
            <person name="Daebeler A."/>
            <person name="Herbold C.W."/>
            <person name="Kirkegaard R.H."/>
            <person name="Daims H."/>
        </authorList>
    </citation>
    <scope>NUCLEOTIDE SEQUENCE [LARGE SCALE GENOMIC DNA]</scope>
    <source>
        <strain evidence="5 6">EB</strain>
    </source>
</reference>
<dbReference type="RefSeq" id="WP_313832211.1">
    <property type="nucleotide sequence ID" value="NZ_JAQOUE010000001.1"/>
</dbReference>
<evidence type="ECO:0000256" key="2">
    <source>
        <dbReference type="ARBA" id="ARBA00007703"/>
    </source>
</evidence>
<dbReference type="Pfam" id="PF05130">
    <property type="entry name" value="FlgN"/>
    <property type="match status" value="1"/>
</dbReference>
<keyword evidence="5" id="KW-0969">Cilium</keyword>
<feature type="compositionally biased region" description="Polar residues" evidence="4">
    <location>
        <begin position="157"/>
        <end position="166"/>
    </location>
</feature>
<dbReference type="InterPro" id="IPR007809">
    <property type="entry name" value="FlgN-like"/>
</dbReference>
<comment type="function">
    <text evidence="1">Required for the efficient initiation of filament assembly.</text>
</comment>
<evidence type="ECO:0000313" key="6">
    <source>
        <dbReference type="Proteomes" id="UP001250932"/>
    </source>
</evidence>
<keyword evidence="6" id="KW-1185">Reference proteome</keyword>
<dbReference type="SUPFAM" id="SSF140566">
    <property type="entry name" value="FlgN-like"/>
    <property type="match status" value="1"/>
</dbReference>
<gene>
    <name evidence="5" type="ORF">PPG34_05830</name>
</gene>
<feature type="region of interest" description="Disordered" evidence="4">
    <location>
        <begin position="140"/>
        <end position="166"/>
    </location>
</feature>
<dbReference type="InterPro" id="IPR036679">
    <property type="entry name" value="FlgN-like_sf"/>
</dbReference>
<name>A0ABU3K683_9BACT</name>
<comment type="similarity">
    <text evidence="2">Belongs to the FlgN family.</text>
</comment>
<keyword evidence="5" id="KW-0966">Cell projection</keyword>
<comment type="caution">
    <text evidence="5">The sequence shown here is derived from an EMBL/GenBank/DDBJ whole genome shotgun (WGS) entry which is preliminary data.</text>
</comment>
<keyword evidence="3" id="KW-1005">Bacterial flagellum biogenesis</keyword>
<evidence type="ECO:0000256" key="3">
    <source>
        <dbReference type="ARBA" id="ARBA00022795"/>
    </source>
</evidence>
<dbReference type="Proteomes" id="UP001250932">
    <property type="component" value="Unassembled WGS sequence"/>
</dbReference>
<organism evidence="5 6">
    <name type="scientific">Candidatus Nitronereus thalassa</name>
    <dbReference type="NCBI Taxonomy" id="3020898"/>
    <lineage>
        <taxon>Bacteria</taxon>
        <taxon>Pseudomonadati</taxon>
        <taxon>Nitrospirota</taxon>
        <taxon>Nitrospiria</taxon>
        <taxon>Nitrospirales</taxon>
        <taxon>Nitrospiraceae</taxon>
        <taxon>Candidatus Nitronereus</taxon>
    </lineage>
</organism>
<proteinExistence type="inferred from homology"/>
<sequence length="166" mass="18529">MNSTALWDDLLGTLRAERTTYHHLFTLLTQEHDALRRMASDPLLELAEHKKIVLSDLRDLDTRRVTLFEALLGSQTIHTPLDWLPLLTQAQPPWGGQAAAEFREVVKVARRVADQGRQNAELTHRGLGMVREALRLIHGGGNQDPTYEGSGEMRMPSVTSSLSVLG</sequence>
<dbReference type="EMBL" id="JAQOUE010000001">
    <property type="protein sequence ID" value="MDT7041863.1"/>
    <property type="molecule type" value="Genomic_DNA"/>
</dbReference>